<dbReference type="RefSeq" id="WP_160687952.1">
    <property type="nucleotide sequence ID" value="NZ_CP047897.1"/>
</dbReference>
<proteinExistence type="predicted"/>
<dbReference type="EMBL" id="CP047897">
    <property type="protein sequence ID" value="QHL85987.1"/>
    <property type="molecule type" value="Genomic_DNA"/>
</dbReference>
<reference evidence="1 2" key="1">
    <citation type="submission" date="2020-01" db="EMBL/GenBank/DDBJ databases">
        <authorList>
            <person name="Kim M."/>
        </authorList>
    </citation>
    <scope>NUCLEOTIDE SEQUENCE [LARGE SCALE GENOMIC DNA]</scope>
    <source>
        <strain evidence="1 2">BT10</strain>
    </source>
</reference>
<dbReference type="Proteomes" id="UP000464214">
    <property type="component" value="Chromosome"/>
</dbReference>
<name>A0A6P1NQR0_9BACT</name>
<gene>
    <name evidence="1" type="ORF">GU926_00415</name>
</gene>
<dbReference type="CDD" id="cd20169">
    <property type="entry name" value="Peptidase_M90_mtfA"/>
    <property type="match status" value="1"/>
</dbReference>
<dbReference type="KEGG" id="nib:GU926_00415"/>
<dbReference type="Pfam" id="PF02810">
    <property type="entry name" value="SEC-C"/>
    <property type="match status" value="1"/>
</dbReference>
<dbReference type="PANTHER" id="PTHR30164:SF2">
    <property type="entry name" value="PROTEIN MTFA"/>
    <property type="match status" value="1"/>
</dbReference>
<evidence type="ECO:0000313" key="1">
    <source>
        <dbReference type="EMBL" id="QHL85987.1"/>
    </source>
</evidence>
<dbReference type="InterPro" id="IPR042252">
    <property type="entry name" value="MtfA_N"/>
</dbReference>
<dbReference type="SUPFAM" id="SSF55486">
    <property type="entry name" value="Metalloproteases ('zincins'), catalytic domain"/>
    <property type="match status" value="1"/>
</dbReference>
<organism evidence="1 2">
    <name type="scientific">Nibribacter ruber</name>
    <dbReference type="NCBI Taxonomy" id="2698458"/>
    <lineage>
        <taxon>Bacteria</taxon>
        <taxon>Pseudomonadati</taxon>
        <taxon>Bacteroidota</taxon>
        <taxon>Cytophagia</taxon>
        <taxon>Cytophagales</taxon>
        <taxon>Hymenobacteraceae</taxon>
        <taxon>Nibribacter</taxon>
    </lineage>
</organism>
<dbReference type="InterPro" id="IPR010384">
    <property type="entry name" value="MtfA_fam"/>
</dbReference>
<dbReference type="Gene3D" id="3.40.390.10">
    <property type="entry name" value="Collagenase (Catalytic Domain)"/>
    <property type="match status" value="1"/>
</dbReference>
<dbReference type="AlphaFoldDB" id="A0A6P1NQR0"/>
<dbReference type="GO" id="GO:0004177">
    <property type="term" value="F:aminopeptidase activity"/>
    <property type="evidence" value="ECO:0007669"/>
    <property type="project" value="TreeGrafter"/>
</dbReference>
<dbReference type="GO" id="GO:0008237">
    <property type="term" value="F:metallopeptidase activity"/>
    <property type="evidence" value="ECO:0007669"/>
    <property type="project" value="InterPro"/>
</dbReference>
<dbReference type="Gene3D" id="1.10.472.150">
    <property type="entry name" value="Glucose-regulated metallo-peptidase M90, N-terminal domain"/>
    <property type="match status" value="1"/>
</dbReference>
<dbReference type="InterPro" id="IPR024079">
    <property type="entry name" value="MetalloPept_cat_dom_sf"/>
</dbReference>
<evidence type="ECO:0000313" key="2">
    <source>
        <dbReference type="Proteomes" id="UP000464214"/>
    </source>
</evidence>
<sequence length="310" mass="36139">MALFVFIVVVAIVVILFYRWATQKTRNRRMVMAQEFPVEWRKVLLDRVGFYHTLSKEEDKHRFEKMIQLFLSEKRITGIEVEVDDTLRVLVAASAIIPIFRFDDWEYRNLGEVIVFPGSIERYKSADSEAVSEVLGRVNPFQNDHYVTLSKPALERGFNDMADRQNVGIHEFAHMLDQADGEIDGTPQAYLPEELVKPWQELMYRKIKQIKKGESDINPYGATNEAEFFAVATEYFFEKPGQLAEKHPRLYQMLTQIFQQNPKRRFGLNFRELLNPYGKRLGRNEPCPCGSGQKYKQCCLLKKNKLTLAV</sequence>
<accession>A0A6P1NQR0</accession>
<dbReference type="Pfam" id="PF06167">
    <property type="entry name" value="Peptidase_M90"/>
    <property type="match status" value="1"/>
</dbReference>
<keyword evidence="2" id="KW-1185">Reference proteome</keyword>
<dbReference type="SUPFAM" id="SSF103642">
    <property type="entry name" value="Sec-C motif"/>
    <property type="match status" value="1"/>
</dbReference>
<dbReference type="PANTHER" id="PTHR30164">
    <property type="entry name" value="MTFA PEPTIDASE"/>
    <property type="match status" value="1"/>
</dbReference>
<protein>
    <submittedName>
        <fullName evidence="1">Peptidase</fullName>
    </submittedName>
</protein>
<dbReference type="GO" id="GO:0005829">
    <property type="term" value="C:cytosol"/>
    <property type="evidence" value="ECO:0007669"/>
    <property type="project" value="TreeGrafter"/>
</dbReference>
<dbReference type="InterPro" id="IPR004027">
    <property type="entry name" value="SEC_C_motif"/>
</dbReference>